<dbReference type="PROSITE" id="PS51257">
    <property type="entry name" value="PROKAR_LIPOPROTEIN"/>
    <property type="match status" value="1"/>
</dbReference>
<name>A0A2K9DHD5_9MICO</name>
<dbReference type="InterPro" id="IPR029057">
    <property type="entry name" value="PRTase-like"/>
</dbReference>
<dbReference type="Pfam" id="PF00156">
    <property type="entry name" value="Pribosyltran"/>
    <property type="match status" value="1"/>
</dbReference>
<dbReference type="GO" id="GO:0016757">
    <property type="term" value="F:glycosyltransferase activity"/>
    <property type="evidence" value="ECO:0007669"/>
    <property type="project" value="UniProtKB-KW"/>
</dbReference>
<dbReference type="PANTHER" id="PTHR47505:SF1">
    <property type="entry name" value="DNA UTILIZATION PROTEIN YHGH"/>
    <property type="match status" value="1"/>
</dbReference>
<dbReference type="AlphaFoldDB" id="A0A2K9DHD5"/>
<gene>
    <name evidence="4" type="ORF">CXR34_13635</name>
</gene>
<feature type="compositionally biased region" description="Low complexity" evidence="2">
    <location>
        <begin position="14"/>
        <end position="26"/>
    </location>
</feature>
<feature type="compositionally biased region" description="Low complexity" evidence="2">
    <location>
        <begin position="40"/>
        <end position="49"/>
    </location>
</feature>
<keyword evidence="4" id="KW-0328">Glycosyltransferase</keyword>
<dbReference type="Proteomes" id="UP000233276">
    <property type="component" value="Chromosome"/>
</dbReference>
<comment type="similarity">
    <text evidence="1">Belongs to the ComF/GntX family.</text>
</comment>
<dbReference type="CDD" id="cd06223">
    <property type="entry name" value="PRTases_typeI"/>
    <property type="match status" value="1"/>
</dbReference>
<evidence type="ECO:0000313" key="5">
    <source>
        <dbReference type="Proteomes" id="UP000233276"/>
    </source>
</evidence>
<accession>A0A2K9DHD5</accession>
<dbReference type="KEGG" id="mhos:CXR34_13635"/>
<protein>
    <submittedName>
        <fullName evidence="4">Phosphoribosyltransferase</fullName>
    </submittedName>
</protein>
<feature type="region of interest" description="Disordered" evidence="2">
    <location>
        <begin position="1"/>
        <end position="69"/>
    </location>
</feature>
<evidence type="ECO:0000313" key="4">
    <source>
        <dbReference type="EMBL" id="AUG30389.1"/>
    </source>
</evidence>
<reference evidence="4 5" key="1">
    <citation type="submission" date="2017-12" db="EMBL/GenBank/DDBJ databases">
        <title>Isolation and characterization of estrogens degradatiion strain Microbacterium hominis SJTG1.</title>
        <authorList>
            <person name="Xiong W."/>
            <person name="Yin C."/>
            <person name="Zheng D."/>
            <person name="Liang R."/>
        </authorList>
    </citation>
    <scope>NUCLEOTIDE SEQUENCE [LARGE SCALE GENOMIC DNA]</scope>
    <source>
        <strain evidence="4 5">SJTG1</strain>
    </source>
</reference>
<dbReference type="EMBL" id="CP025299">
    <property type="protein sequence ID" value="AUG30389.1"/>
    <property type="molecule type" value="Genomic_DNA"/>
</dbReference>
<dbReference type="PANTHER" id="PTHR47505">
    <property type="entry name" value="DNA UTILIZATION PROTEIN YHGH"/>
    <property type="match status" value="1"/>
</dbReference>
<evidence type="ECO:0000256" key="1">
    <source>
        <dbReference type="ARBA" id="ARBA00008007"/>
    </source>
</evidence>
<dbReference type="InterPro" id="IPR000836">
    <property type="entry name" value="PRTase_dom"/>
</dbReference>
<evidence type="ECO:0000259" key="3">
    <source>
        <dbReference type="Pfam" id="PF00156"/>
    </source>
</evidence>
<feature type="domain" description="Phosphoribosyltransferase" evidence="3">
    <location>
        <begin position="239"/>
        <end position="284"/>
    </location>
</feature>
<dbReference type="InterPro" id="IPR051910">
    <property type="entry name" value="ComF/GntX_DNA_util-trans"/>
</dbReference>
<keyword evidence="4" id="KW-0808">Transferase</keyword>
<dbReference type="Gene3D" id="3.40.50.2020">
    <property type="match status" value="1"/>
</dbReference>
<evidence type="ECO:0000256" key="2">
    <source>
        <dbReference type="SAM" id="MobiDB-lite"/>
    </source>
</evidence>
<dbReference type="SUPFAM" id="SSF53271">
    <property type="entry name" value="PRTase-like"/>
    <property type="match status" value="1"/>
</dbReference>
<proteinExistence type="inferred from homology"/>
<organism evidence="4 5">
    <name type="scientific">Microbacterium hominis</name>
    <dbReference type="NCBI Taxonomy" id="162426"/>
    <lineage>
        <taxon>Bacteria</taxon>
        <taxon>Bacillati</taxon>
        <taxon>Actinomycetota</taxon>
        <taxon>Actinomycetes</taxon>
        <taxon>Micrococcales</taxon>
        <taxon>Microbacteriaceae</taxon>
        <taxon>Microbacterium</taxon>
    </lineage>
</organism>
<sequence>MPTARCTPSAAPTGSSWSATSACSRSSRARPADPAPAPPRGARARGIPPKVRSGPRGAHATARLRGVSASPRAPGGLGAVLRDAGAEALSLLLPIRCAGCDVPDVGLCPACRDELAPRVRRGRLDAGLAVFSAREFSGVPARVLRALKEDGRTALARPLGAALAAAAEAAAGGPVEDVLVVPVPSSRAAFRRRGHEVAGLIARRGGLRPLRALRTVGAVADQRGLGRAARAQNVAGTMRARGVEGAPVLIVDDVVTTGATLREAARALTDAGARVVGAATVAATARHAR</sequence>